<dbReference type="AlphaFoldDB" id="A0ABD3JT02"/>
<evidence type="ECO:0000313" key="3">
    <source>
        <dbReference type="EMBL" id="KAL3730143.1"/>
    </source>
</evidence>
<dbReference type="PANTHER" id="PTHR11802:SF335">
    <property type="entry name" value="SERINE CARBOXYPEPTIDASE-LIKE 18"/>
    <property type="match status" value="1"/>
</dbReference>
<sequence>MSNSRRSQSIERMWVPILAVLLSASAASPQYIVQTLPGFPGRLPFKLETGYISVGEVEFFYYFVQSTGNPGADPLLLFMNGGPGCSGLNAFLYQIGPLKFNITDYTGGLPSLLYEPNAWTKTANIIFIDAPVGAGFSYAMTTSAYNTSDSLNVAQMQTFLRNWLAAHPSFETNPVFVGSDSYAGIYPPMVATAILRGNEAGLKPYVHLKGIILSCPHTDTNLETNARIPFAHRLALISNALYQALEKNCGGNFVDSTNANCSEDLTAYNELIELISKTNVLDPVCTFISPKSKEAFKIAISNQEKHGRSLQDITKDHLISLPRLRDHQCSYFEYLLSDVWGNYPGVQEALHVRPGTVSEFFRCNISLAYTEDVTSVLDYHKNLTNLGMQVLVFGGDHDMFTPHNGLEEWIKWLDLTVDIDWRPWFLDGQVAGYTRNYEHSGYRLTYATIKGAGHSPTESKRRECYKMFNRWIHYHPL</sequence>
<organism evidence="3 4">
    <name type="scientific">Eucalyptus globulus</name>
    <name type="common">Tasmanian blue gum</name>
    <dbReference type="NCBI Taxonomy" id="34317"/>
    <lineage>
        <taxon>Eukaryota</taxon>
        <taxon>Viridiplantae</taxon>
        <taxon>Streptophyta</taxon>
        <taxon>Embryophyta</taxon>
        <taxon>Tracheophyta</taxon>
        <taxon>Spermatophyta</taxon>
        <taxon>Magnoliopsida</taxon>
        <taxon>eudicotyledons</taxon>
        <taxon>Gunneridae</taxon>
        <taxon>Pentapetalae</taxon>
        <taxon>rosids</taxon>
        <taxon>malvids</taxon>
        <taxon>Myrtales</taxon>
        <taxon>Myrtaceae</taxon>
        <taxon>Myrtoideae</taxon>
        <taxon>Eucalypteae</taxon>
        <taxon>Eucalyptus</taxon>
    </lineage>
</organism>
<protein>
    <submittedName>
        <fullName evidence="3">Uncharacterized protein</fullName>
    </submittedName>
</protein>
<keyword evidence="4" id="KW-1185">Reference proteome</keyword>
<dbReference type="InterPro" id="IPR001563">
    <property type="entry name" value="Peptidase_S10"/>
</dbReference>
<dbReference type="EMBL" id="JBJKBG010000007">
    <property type="protein sequence ID" value="KAL3730143.1"/>
    <property type="molecule type" value="Genomic_DNA"/>
</dbReference>
<dbReference type="Proteomes" id="UP001634007">
    <property type="component" value="Unassembled WGS sequence"/>
</dbReference>
<comment type="similarity">
    <text evidence="1">Belongs to the peptidase S10 family.</text>
</comment>
<dbReference type="PANTHER" id="PTHR11802">
    <property type="entry name" value="SERINE PROTEASE FAMILY S10 SERINE CARBOXYPEPTIDASE"/>
    <property type="match status" value="1"/>
</dbReference>
<dbReference type="PRINTS" id="PR00724">
    <property type="entry name" value="CRBOXYPTASEC"/>
</dbReference>
<dbReference type="Gene3D" id="3.40.50.12670">
    <property type="match status" value="1"/>
</dbReference>
<dbReference type="Gene3D" id="3.40.50.1820">
    <property type="entry name" value="alpha/beta hydrolase"/>
    <property type="match status" value="1"/>
</dbReference>
<dbReference type="InterPro" id="IPR029058">
    <property type="entry name" value="AB_hydrolase_fold"/>
</dbReference>
<accession>A0ABD3JT02</accession>
<comment type="caution">
    <text evidence="3">The sequence shown here is derived from an EMBL/GenBank/DDBJ whole genome shotgun (WGS) entry which is preliminary data.</text>
</comment>
<proteinExistence type="inferred from homology"/>
<dbReference type="SUPFAM" id="SSF53474">
    <property type="entry name" value="alpha/beta-Hydrolases"/>
    <property type="match status" value="1"/>
</dbReference>
<evidence type="ECO:0000313" key="4">
    <source>
        <dbReference type="Proteomes" id="UP001634007"/>
    </source>
</evidence>
<name>A0ABD3JT02_EUCGL</name>
<dbReference type="Pfam" id="PF00450">
    <property type="entry name" value="Peptidase_S10"/>
    <property type="match status" value="1"/>
</dbReference>
<evidence type="ECO:0000256" key="2">
    <source>
        <dbReference type="SAM" id="SignalP"/>
    </source>
</evidence>
<gene>
    <name evidence="3" type="ORF">ACJRO7_027187</name>
</gene>
<keyword evidence="2" id="KW-0732">Signal</keyword>
<reference evidence="3 4" key="1">
    <citation type="submission" date="2024-11" db="EMBL/GenBank/DDBJ databases">
        <title>Chromosome-level genome assembly of Eucalyptus globulus Labill. provides insights into its genome evolution.</title>
        <authorList>
            <person name="Li X."/>
        </authorList>
    </citation>
    <scope>NUCLEOTIDE SEQUENCE [LARGE SCALE GENOMIC DNA]</scope>
    <source>
        <strain evidence="3">CL2024</strain>
        <tissue evidence="3">Fresh tender leaves</tissue>
    </source>
</reference>
<feature type="chain" id="PRO_5044821193" evidence="2">
    <location>
        <begin position="30"/>
        <end position="477"/>
    </location>
</feature>
<dbReference type="FunFam" id="3.40.50.1820:FF:000072">
    <property type="entry name" value="Serine carboxypeptidase-like 19"/>
    <property type="match status" value="1"/>
</dbReference>
<feature type="signal peptide" evidence="2">
    <location>
        <begin position="1"/>
        <end position="29"/>
    </location>
</feature>
<evidence type="ECO:0000256" key="1">
    <source>
        <dbReference type="ARBA" id="ARBA00009431"/>
    </source>
</evidence>